<reference evidence="5 6" key="1">
    <citation type="submission" date="2020-12" db="EMBL/GenBank/DDBJ databases">
        <title>FDA dAtabase for Regulatory Grade micrObial Sequences (FDA-ARGOS): Supporting development and validation of Infectious Disease Dx tests.</title>
        <authorList>
            <person name="Sproer C."/>
            <person name="Gronow S."/>
            <person name="Severitt S."/>
            <person name="Schroder I."/>
            <person name="Tallon L."/>
            <person name="Sadzewicz L."/>
            <person name="Zhao X."/>
            <person name="Boylan J."/>
            <person name="Ott S."/>
            <person name="Bowen H."/>
            <person name="Vavikolanu K."/>
            <person name="Mehta A."/>
            <person name="Aluvathingal J."/>
            <person name="Nadendla S."/>
            <person name="Lowell S."/>
            <person name="Myers T."/>
            <person name="Yan Y."/>
            <person name="Sichtig H."/>
        </authorList>
    </citation>
    <scope>NUCLEOTIDE SEQUENCE [LARGE SCALE GENOMIC DNA]</scope>
    <source>
        <strain evidence="5 6">FDAARGOS_911</strain>
    </source>
</reference>
<sequence length="362" mass="40901">MKQNFKGFLKASLSVLGLSSLAIFLQRKKHACQSRIASPLGIQENVIIQAGGIPQALQLRGNQRTNPVILWVHGGPGMANPFLTYAYQPALEEDYTFAYWSQRGAGRTYYLNQGQVSKMTLAQIIDDMDEVVDYLRARFKQEKIFIIGHSWGSQVSSLYIKTHPHKVRAYLGVSQIIDIIASQRSLLDQAENTARAAGNRDGLLEIRSLKRASDDQLNHRLIPAQDYLTIEQVAGKYLPGNPIADALKGTWLALTAPDFSWLDLRWYGLFLFQLSHYIAIQAPLMIVSNQFKLAQGDSYQVPVYFVSGGRDWTAPFSQVFNYYQSLTAPDKAFYLLKDCGHSPYLDDPDRFADRVRACFDKY</sequence>
<accession>A0A0X8FF81</accession>
<organism evidence="5 6">
    <name type="scientific">Aerococcus urinae</name>
    <dbReference type="NCBI Taxonomy" id="1376"/>
    <lineage>
        <taxon>Bacteria</taxon>
        <taxon>Bacillati</taxon>
        <taxon>Bacillota</taxon>
        <taxon>Bacilli</taxon>
        <taxon>Lactobacillales</taxon>
        <taxon>Aerococcaceae</taxon>
        <taxon>Aerococcus</taxon>
    </lineage>
</organism>
<dbReference type="GO" id="GO:0016020">
    <property type="term" value="C:membrane"/>
    <property type="evidence" value="ECO:0007669"/>
    <property type="project" value="TreeGrafter"/>
</dbReference>
<name>A0A0X8FF81_9LACT</name>
<dbReference type="GeneID" id="35768437"/>
<dbReference type="SUPFAM" id="SSF53474">
    <property type="entry name" value="alpha/beta-Hydrolases"/>
    <property type="match status" value="1"/>
</dbReference>
<dbReference type="InterPro" id="IPR029058">
    <property type="entry name" value="AB_hydrolase_fold"/>
</dbReference>
<keyword evidence="7" id="KW-1185">Reference proteome</keyword>
<dbReference type="PANTHER" id="PTHR43798">
    <property type="entry name" value="MONOACYLGLYCEROL LIPASE"/>
    <property type="match status" value="1"/>
</dbReference>
<dbReference type="RefSeq" id="WP_060778474.1">
    <property type="nucleotide sequence ID" value="NZ_CAJHLF010000005.1"/>
</dbReference>
<protein>
    <submittedName>
        <fullName evidence="5">Alpha/beta hydrolase</fullName>
    </submittedName>
</protein>
<dbReference type="AlphaFoldDB" id="A0A0X8FF81"/>
<keyword evidence="2 5" id="KW-0378">Hydrolase</keyword>
<dbReference type="PANTHER" id="PTHR43798:SF33">
    <property type="entry name" value="HYDROLASE, PUTATIVE (AFU_ORTHOLOGUE AFUA_2G14860)-RELATED"/>
    <property type="match status" value="1"/>
</dbReference>
<dbReference type="InterPro" id="IPR000073">
    <property type="entry name" value="AB_hydrolase_1"/>
</dbReference>
<dbReference type="InterPro" id="IPR050266">
    <property type="entry name" value="AB_hydrolase_sf"/>
</dbReference>
<comment type="similarity">
    <text evidence="1">Belongs to the peptidase S33 family.</text>
</comment>
<evidence type="ECO:0000313" key="7">
    <source>
        <dbReference type="Proteomes" id="UP001069145"/>
    </source>
</evidence>
<dbReference type="Pfam" id="PF00561">
    <property type="entry name" value="Abhydrolase_1"/>
    <property type="match status" value="1"/>
</dbReference>
<reference evidence="4" key="2">
    <citation type="submission" date="2022-09" db="EMBL/GenBank/DDBJ databases">
        <title>Aerococcus urinae taxonomy study.</title>
        <authorList>
            <person name="Christensen J."/>
            <person name="Senneby E."/>
        </authorList>
    </citation>
    <scope>NUCLEOTIDE SEQUENCE</scope>
    <source>
        <strain evidence="4">NLD-066-U95</strain>
    </source>
</reference>
<gene>
    <name evidence="5" type="ORF">I6G68_04335</name>
    <name evidence="4" type="ORF">ODY43_07335</name>
</gene>
<evidence type="ECO:0000313" key="6">
    <source>
        <dbReference type="Proteomes" id="UP000594771"/>
    </source>
</evidence>
<evidence type="ECO:0000313" key="4">
    <source>
        <dbReference type="EMBL" id="MCY3053799.1"/>
    </source>
</evidence>
<evidence type="ECO:0000256" key="1">
    <source>
        <dbReference type="ARBA" id="ARBA00010088"/>
    </source>
</evidence>
<dbReference type="PRINTS" id="PR00793">
    <property type="entry name" value="PROAMNOPTASE"/>
</dbReference>
<dbReference type="Gene3D" id="3.40.50.1820">
    <property type="entry name" value="alpha/beta hydrolase"/>
    <property type="match status" value="1"/>
</dbReference>
<proteinExistence type="inferred from homology"/>
<dbReference type="GO" id="GO:0006508">
    <property type="term" value="P:proteolysis"/>
    <property type="evidence" value="ECO:0007669"/>
    <property type="project" value="InterPro"/>
</dbReference>
<dbReference type="InterPro" id="IPR002410">
    <property type="entry name" value="Peptidase_S33"/>
</dbReference>
<dbReference type="OrthoDB" id="53505at2"/>
<dbReference type="KEGG" id="aun:AWM73_05705"/>
<dbReference type="Proteomes" id="UP000594771">
    <property type="component" value="Chromosome"/>
</dbReference>
<evidence type="ECO:0000259" key="3">
    <source>
        <dbReference type="Pfam" id="PF00561"/>
    </source>
</evidence>
<feature type="domain" description="AB hydrolase-1" evidence="3">
    <location>
        <begin position="67"/>
        <end position="348"/>
    </location>
</feature>
<dbReference type="GO" id="GO:0004177">
    <property type="term" value="F:aminopeptidase activity"/>
    <property type="evidence" value="ECO:0007669"/>
    <property type="project" value="UniProtKB-EC"/>
</dbReference>
<dbReference type="EMBL" id="CP065662">
    <property type="protein sequence ID" value="QPS02295.1"/>
    <property type="molecule type" value="Genomic_DNA"/>
</dbReference>
<evidence type="ECO:0000313" key="5">
    <source>
        <dbReference type="EMBL" id="QPS02295.1"/>
    </source>
</evidence>
<evidence type="ECO:0000256" key="2">
    <source>
        <dbReference type="ARBA" id="ARBA00022801"/>
    </source>
</evidence>
<dbReference type="EMBL" id="JAOTML010000008">
    <property type="protein sequence ID" value="MCY3053799.1"/>
    <property type="molecule type" value="Genomic_DNA"/>
</dbReference>
<dbReference type="Proteomes" id="UP001069145">
    <property type="component" value="Unassembled WGS sequence"/>
</dbReference>